<gene>
    <name evidence="6" type="ORF">ATI53_103216</name>
</gene>
<dbReference type="RefSeq" id="WP_009507281.1">
    <property type="nucleotide sequence ID" value="NZ_LIGK01000032.1"/>
</dbReference>
<keyword evidence="7" id="KW-1185">Reference proteome</keyword>
<evidence type="ECO:0000256" key="2">
    <source>
        <dbReference type="ARBA" id="ARBA00011901"/>
    </source>
</evidence>
<comment type="caution">
    <text evidence="6">The sequence shown here is derived from an EMBL/GenBank/DDBJ whole genome shotgun (WGS) entry which is preliminary data.</text>
</comment>
<dbReference type="SMART" id="SM00644">
    <property type="entry name" value="Ami_2"/>
    <property type="match status" value="1"/>
</dbReference>
<feature type="domain" description="N-acetylmuramoyl-L-alanine amidase" evidence="5">
    <location>
        <begin position="20"/>
        <end position="153"/>
    </location>
</feature>
<dbReference type="GO" id="GO:0008745">
    <property type="term" value="F:N-acetylmuramoyl-L-alanine amidase activity"/>
    <property type="evidence" value="ECO:0007669"/>
    <property type="project" value="UniProtKB-EC"/>
</dbReference>
<reference evidence="6 7" key="1">
    <citation type="submission" date="2018-06" db="EMBL/GenBank/DDBJ databases">
        <title>Genomic Encyclopedia of Archaeal and Bacterial Type Strains, Phase II (KMG-II): from individual species to whole genera.</title>
        <authorList>
            <person name="Goeker M."/>
        </authorList>
    </citation>
    <scope>NUCLEOTIDE SEQUENCE [LARGE SCALE GENOMIC DNA]</scope>
    <source>
        <strain evidence="6 7">DSM 22011</strain>
    </source>
</reference>
<name>A0A327Y0Q9_9RHOB</name>
<proteinExistence type="predicted"/>
<dbReference type="InterPro" id="IPR036505">
    <property type="entry name" value="Amidase/PGRP_sf"/>
</dbReference>
<dbReference type="PANTHER" id="PTHR30417:SF1">
    <property type="entry name" value="N-ACETYLMURAMOYL-L-ALANINE AMIDASE AMID"/>
    <property type="match status" value="1"/>
</dbReference>
<protein>
    <recommendedName>
        <fullName evidence="2">N-acetylmuramoyl-L-alanine amidase</fullName>
        <ecNumber evidence="2">3.5.1.28</ecNumber>
    </recommendedName>
</protein>
<evidence type="ECO:0000256" key="4">
    <source>
        <dbReference type="ARBA" id="ARBA00023316"/>
    </source>
</evidence>
<dbReference type="GO" id="GO:0019867">
    <property type="term" value="C:outer membrane"/>
    <property type="evidence" value="ECO:0007669"/>
    <property type="project" value="TreeGrafter"/>
</dbReference>
<evidence type="ECO:0000313" key="7">
    <source>
        <dbReference type="Proteomes" id="UP000249165"/>
    </source>
</evidence>
<dbReference type="PANTHER" id="PTHR30417">
    <property type="entry name" value="N-ACETYLMURAMOYL-L-ALANINE AMIDASE AMID"/>
    <property type="match status" value="1"/>
</dbReference>
<dbReference type="EMBL" id="QLMG01000032">
    <property type="protein sequence ID" value="RAK13922.1"/>
    <property type="molecule type" value="Genomic_DNA"/>
</dbReference>
<dbReference type="OrthoDB" id="9794842at2"/>
<dbReference type="CDD" id="cd06583">
    <property type="entry name" value="PGRP"/>
    <property type="match status" value="1"/>
</dbReference>
<dbReference type="EC" id="3.5.1.28" evidence="2"/>
<evidence type="ECO:0000313" key="6">
    <source>
        <dbReference type="EMBL" id="RAK13922.1"/>
    </source>
</evidence>
<dbReference type="Pfam" id="PF01510">
    <property type="entry name" value="Amidase_2"/>
    <property type="match status" value="1"/>
</dbReference>
<sequence length="231" mass="25755">MGPRALPRGARRLRPLWHPSDNFGPRRLGAVPDMVVLHYTAMASAEGARDWLCNPDSEVSAHYVIDRDGTCWQLVREDMRAWHAGRGTWGGVCDVNSRSIGIEMVNTGDEPFPDRQIDALESLLTGILARWRIPAHRVIGHSDMAIGRKIDPGPLFDWNRLARRGLAIAPRPDAEPGDFHADLRRFGYEFSDDQHAPLLAAFRARFRPQAQGPLGPEDAALARCLAETWPA</sequence>
<dbReference type="Gene3D" id="3.40.80.10">
    <property type="entry name" value="Peptidoglycan recognition protein-like"/>
    <property type="match status" value="1"/>
</dbReference>
<dbReference type="GO" id="GO:0009254">
    <property type="term" value="P:peptidoglycan turnover"/>
    <property type="evidence" value="ECO:0007669"/>
    <property type="project" value="TreeGrafter"/>
</dbReference>
<dbReference type="InterPro" id="IPR051206">
    <property type="entry name" value="NAMLAA_amidase_2"/>
</dbReference>
<dbReference type="GO" id="GO:0071555">
    <property type="term" value="P:cell wall organization"/>
    <property type="evidence" value="ECO:0007669"/>
    <property type="project" value="UniProtKB-KW"/>
</dbReference>
<accession>A0A327Y0Q9</accession>
<keyword evidence="3" id="KW-0378">Hydrolase</keyword>
<dbReference type="AlphaFoldDB" id="A0A327Y0Q9"/>
<comment type="catalytic activity">
    <reaction evidence="1">
        <text>Hydrolyzes the link between N-acetylmuramoyl residues and L-amino acid residues in certain cell-wall glycopeptides.</text>
        <dbReference type="EC" id="3.5.1.28"/>
    </reaction>
</comment>
<dbReference type="SUPFAM" id="SSF55846">
    <property type="entry name" value="N-acetylmuramoyl-L-alanine amidase-like"/>
    <property type="match status" value="1"/>
</dbReference>
<evidence type="ECO:0000256" key="3">
    <source>
        <dbReference type="ARBA" id="ARBA00022801"/>
    </source>
</evidence>
<dbReference type="InterPro" id="IPR002502">
    <property type="entry name" value="Amidase_domain"/>
</dbReference>
<dbReference type="GO" id="GO:0009253">
    <property type="term" value="P:peptidoglycan catabolic process"/>
    <property type="evidence" value="ECO:0007669"/>
    <property type="project" value="InterPro"/>
</dbReference>
<dbReference type="Proteomes" id="UP000249165">
    <property type="component" value="Unassembled WGS sequence"/>
</dbReference>
<evidence type="ECO:0000256" key="1">
    <source>
        <dbReference type="ARBA" id="ARBA00001561"/>
    </source>
</evidence>
<organism evidence="6 7">
    <name type="scientific">Salipiger aestuarii</name>
    <dbReference type="NCBI Taxonomy" id="568098"/>
    <lineage>
        <taxon>Bacteria</taxon>
        <taxon>Pseudomonadati</taxon>
        <taxon>Pseudomonadota</taxon>
        <taxon>Alphaproteobacteria</taxon>
        <taxon>Rhodobacterales</taxon>
        <taxon>Roseobacteraceae</taxon>
        <taxon>Salipiger</taxon>
    </lineage>
</organism>
<evidence type="ECO:0000259" key="5">
    <source>
        <dbReference type="SMART" id="SM00644"/>
    </source>
</evidence>
<keyword evidence="4" id="KW-0961">Cell wall biogenesis/degradation</keyword>